<feature type="compositionally biased region" description="Polar residues" evidence="1">
    <location>
        <begin position="142"/>
        <end position="151"/>
    </location>
</feature>
<protein>
    <submittedName>
        <fullName evidence="3">Transmembrane protein</fullName>
    </submittedName>
</protein>
<reference evidence="3" key="1">
    <citation type="submission" date="2013-12" db="EMBL/GenBank/DDBJ databases">
        <authorList>
            <person name="Omoto C.K."/>
            <person name="Sibley D."/>
            <person name="Venepally P."/>
            <person name="Hadjithomas M."/>
            <person name="Karamycheva S."/>
            <person name="Brunk B."/>
            <person name="Roos D."/>
            <person name="Caler E."/>
            <person name="Lorenzi H."/>
        </authorList>
    </citation>
    <scope>NUCLEOTIDE SEQUENCE</scope>
</reference>
<evidence type="ECO:0000256" key="1">
    <source>
        <dbReference type="SAM" id="MobiDB-lite"/>
    </source>
</evidence>
<proteinExistence type="predicted"/>
<keyword evidence="2" id="KW-0472">Membrane</keyword>
<evidence type="ECO:0000256" key="2">
    <source>
        <dbReference type="SAM" id="Phobius"/>
    </source>
</evidence>
<keyword evidence="2" id="KW-1133">Transmembrane helix</keyword>
<feature type="region of interest" description="Disordered" evidence="1">
    <location>
        <begin position="96"/>
        <end position="164"/>
    </location>
</feature>
<dbReference type="Proteomes" id="UP000019763">
    <property type="component" value="Unassembled WGS sequence"/>
</dbReference>
<dbReference type="EMBL" id="AFNH02000052">
    <property type="protein sequence ID" value="EZG87453.1"/>
    <property type="molecule type" value="Genomic_DNA"/>
</dbReference>
<dbReference type="AlphaFoldDB" id="A0A023BD84"/>
<organism evidence="3 4">
    <name type="scientific">Gregarina niphandrodes</name>
    <name type="common">Septate eugregarine</name>
    <dbReference type="NCBI Taxonomy" id="110365"/>
    <lineage>
        <taxon>Eukaryota</taxon>
        <taxon>Sar</taxon>
        <taxon>Alveolata</taxon>
        <taxon>Apicomplexa</taxon>
        <taxon>Conoidasida</taxon>
        <taxon>Gregarinasina</taxon>
        <taxon>Eugregarinorida</taxon>
        <taxon>Gregarinidae</taxon>
        <taxon>Gregarina</taxon>
    </lineage>
</organism>
<dbReference type="GeneID" id="22910521"/>
<accession>A0A023BD84</accession>
<keyword evidence="2 3" id="KW-0812">Transmembrane</keyword>
<sequence length="302" mass="33055">MRAIFAGSNNVPFKTLLASAMEAPIGLKEDVGDLFLEPVSKSAQEKLISPLNPEVAETQEDPTEFPASLIEPQPPAPNELMIDQAAQVLRENWEADETHENTSAPQTQEEDSETSETPSTVAKSATAPTAASEATPTPASVVSGTAAQTAGETAPEAAADGQQVEPRAVLPAQAAVSRHIGGARTLMDRFVSAYEDYEQMRQKDMSPTERELYEVLHRERVYRLTEKFMRMLDNARQLGFEDSEDRKLTGVRKWLHIVLGIAVDLATLMVGYVCFGLLLKSLSAIVNYLVMRRRRAQNAAAN</sequence>
<gene>
    <name evidence="3" type="ORF">GNI_006910</name>
</gene>
<evidence type="ECO:0000313" key="3">
    <source>
        <dbReference type="EMBL" id="EZG87453.1"/>
    </source>
</evidence>
<comment type="caution">
    <text evidence="3">The sequence shown here is derived from an EMBL/GenBank/DDBJ whole genome shotgun (WGS) entry which is preliminary data.</text>
</comment>
<keyword evidence="4" id="KW-1185">Reference proteome</keyword>
<evidence type="ECO:0000313" key="4">
    <source>
        <dbReference type="Proteomes" id="UP000019763"/>
    </source>
</evidence>
<dbReference type="VEuPathDB" id="CryptoDB:GNI_006910"/>
<feature type="transmembrane region" description="Helical" evidence="2">
    <location>
        <begin position="254"/>
        <end position="279"/>
    </location>
</feature>
<feature type="compositionally biased region" description="Low complexity" evidence="1">
    <location>
        <begin position="115"/>
        <end position="140"/>
    </location>
</feature>
<dbReference type="RefSeq" id="XP_011128658.1">
    <property type="nucleotide sequence ID" value="XM_011130356.1"/>
</dbReference>
<name>A0A023BD84_GRENI</name>